<dbReference type="GO" id="GO:0016810">
    <property type="term" value="F:hydrolase activity, acting on carbon-nitrogen (but not peptide) bonds"/>
    <property type="evidence" value="ECO:0007669"/>
    <property type="project" value="InterPro"/>
</dbReference>
<dbReference type="InterPro" id="IPR050248">
    <property type="entry name" value="Polysacc_deacetylase_ArnD"/>
</dbReference>
<evidence type="ECO:0000313" key="3">
    <source>
        <dbReference type="EMBL" id="QIQ02935.1"/>
    </source>
</evidence>
<dbReference type="InterPro" id="IPR002509">
    <property type="entry name" value="NODB_dom"/>
</dbReference>
<evidence type="ECO:0000313" key="4">
    <source>
        <dbReference type="Proteomes" id="UP000501179"/>
    </source>
</evidence>
<dbReference type="PROSITE" id="PS51677">
    <property type="entry name" value="NODB"/>
    <property type="match status" value="1"/>
</dbReference>
<sequence length="316" mass="32584">MAGTGIRPARTAGVRAGTGVGAGAGVRAEGGVRARAAVLVLIAAVLVTGCGGQRADGSKGADGSDGKGGGVRVDAPRTPSATPSTPATPAAPTPPPTPPTPPGQTSSPDPKLPPPLVSMDIAHAVEGGGRSVNITIDDGPDPTWTPKILKILRDNGARATFCMIGPQAEAHPDLVKRVVADGHRLCDHTVTHNTSMDHRSKAYQKDQILVAAGQITRASGGVKPLYYRAPGGAFTPYSRQIAASAGMRPLGWNVDSKDYEEPGVHAITHLVKHELGNGPTILFHDGGGDRGQTAAALRKLLPWLRHHGYGFGFPVR</sequence>
<evidence type="ECO:0000259" key="2">
    <source>
        <dbReference type="PROSITE" id="PS51677"/>
    </source>
</evidence>
<dbReference type="InterPro" id="IPR011330">
    <property type="entry name" value="Glyco_hydro/deAcase_b/a-brl"/>
</dbReference>
<dbReference type="PANTHER" id="PTHR10587">
    <property type="entry name" value="GLYCOSYL TRANSFERASE-RELATED"/>
    <property type="match status" value="1"/>
</dbReference>
<feature type="domain" description="NodB homology" evidence="2">
    <location>
        <begin position="130"/>
        <end position="312"/>
    </location>
</feature>
<evidence type="ECO:0000256" key="1">
    <source>
        <dbReference type="SAM" id="MobiDB-lite"/>
    </source>
</evidence>
<keyword evidence="4" id="KW-1185">Reference proteome</keyword>
<feature type="compositionally biased region" description="Low complexity" evidence="1">
    <location>
        <begin position="72"/>
        <end position="88"/>
    </location>
</feature>
<proteinExistence type="predicted"/>
<protein>
    <submittedName>
        <fullName evidence="3">Polysaccharide deacetylase family protein</fullName>
    </submittedName>
</protein>
<dbReference type="Pfam" id="PF01522">
    <property type="entry name" value="Polysacc_deac_1"/>
    <property type="match status" value="1"/>
</dbReference>
<dbReference type="Gene3D" id="3.20.20.370">
    <property type="entry name" value="Glycoside hydrolase/deacetylase"/>
    <property type="match status" value="1"/>
</dbReference>
<feature type="region of interest" description="Disordered" evidence="1">
    <location>
        <begin position="51"/>
        <end position="117"/>
    </location>
</feature>
<dbReference type="PANTHER" id="PTHR10587:SF137">
    <property type="entry name" value="4-DEOXY-4-FORMAMIDO-L-ARABINOSE-PHOSPHOUNDECAPRENOL DEFORMYLASE ARND-RELATED"/>
    <property type="match status" value="1"/>
</dbReference>
<dbReference type="CDD" id="cd10917">
    <property type="entry name" value="CE4_NodB_like_6s_7s"/>
    <property type="match status" value="1"/>
</dbReference>
<dbReference type="KEGG" id="slia:HA039_11870"/>
<reference evidence="3 4" key="1">
    <citation type="submission" date="2020-03" db="EMBL/GenBank/DDBJ databases">
        <title>A novel species.</title>
        <authorList>
            <person name="Gao J."/>
        </authorList>
    </citation>
    <scope>NUCLEOTIDE SEQUENCE [LARGE SCALE GENOMIC DNA]</scope>
    <source>
        <strain evidence="3 4">QMT-12</strain>
    </source>
</reference>
<name>A0A6G9GXI6_9ACTN</name>
<dbReference type="EMBL" id="CP050177">
    <property type="protein sequence ID" value="QIQ02935.1"/>
    <property type="molecule type" value="Genomic_DNA"/>
</dbReference>
<accession>A0A6G9GXI6</accession>
<feature type="compositionally biased region" description="Basic and acidic residues" evidence="1">
    <location>
        <begin position="56"/>
        <end position="65"/>
    </location>
</feature>
<feature type="compositionally biased region" description="Pro residues" evidence="1">
    <location>
        <begin position="89"/>
        <end position="102"/>
    </location>
</feature>
<dbReference type="AlphaFoldDB" id="A0A6G9GXI6"/>
<dbReference type="SUPFAM" id="SSF88713">
    <property type="entry name" value="Glycoside hydrolase/deacetylase"/>
    <property type="match status" value="1"/>
</dbReference>
<dbReference type="GO" id="GO:0005975">
    <property type="term" value="P:carbohydrate metabolic process"/>
    <property type="evidence" value="ECO:0007669"/>
    <property type="project" value="InterPro"/>
</dbReference>
<dbReference type="Proteomes" id="UP000501179">
    <property type="component" value="Chromosome"/>
</dbReference>
<organism evidence="3 4">
    <name type="scientific">Streptomyces liangshanensis</name>
    <dbReference type="NCBI Taxonomy" id="2717324"/>
    <lineage>
        <taxon>Bacteria</taxon>
        <taxon>Bacillati</taxon>
        <taxon>Actinomycetota</taxon>
        <taxon>Actinomycetes</taxon>
        <taxon>Kitasatosporales</taxon>
        <taxon>Streptomycetaceae</taxon>
        <taxon>Streptomyces</taxon>
    </lineage>
</organism>
<gene>
    <name evidence="3" type="ORF">HA039_11870</name>
</gene>